<proteinExistence type="predicted"/>
<evidence type="ECO:0000313" key="3">
    <source>
        <dbReference type="Proteomes" id="UP001500604"/>
    </source>
</evidence>
<gene>
    <name evidence="2" type="ORF">GCM10023116_45210</name>
</gene>
<evidence type="ECO:0000313" key="2">
    <source>
        <dbReference type="EMBL" id="GAA4652237.1"/>
    </source>
</evidence>
<protein>
    <recommendedName>
        <fullName evidence="4">DUF1269 domain-containing protein</fullName>
    </recommendedName>
</protein>
<keyword evidence="1" id="KW-0812">Transmembrane</keyword>
<reference evidence="3" key="1">
    <citation type="journal article" date="2019" name="Int. J. Syst. Evol. Microbiol.">
        <title>The Global Catalogue of Microorganisms (GCM) 10K type strain sequencing project: providing services to taxonomists for standard genome sequencing and annotation.</title>
        <authorList>
            <consortium name="The Broad Institute Genomics Platform"/>
            <consortium name="The Broad Institute Genome Sequencing Center for Infectious Disease"/>
            <person name="Wu L."/>
            <person name="Ma J."/>
        </authorList>
    </citation>
    <scope>NUCLEOTIDE SEQUENCE [LARGE SCALE GENOMIC DNA]</scope>
    <source>
        <strain evidence="3">JCM 17805</strain>
    </source>
</reference>
<evidence type="ECO:0000256" key="1">
    <source>
        <dbReference type="SAM" id="Phobius"/>
    </source>
</evidence>
<keyword evidence="1" id="KW-1133">Transmembrane helix</keyword>
<dbReference type="Proteomes" id="UP001500604">
    <property type="component" value="Unassembled WGS sequence"/>
</dbReference>
<dbReference type="EMBL" id="BAABFL010000472">
    <property type="protein sequence ID" value="GAA4652237.1"/>
    <property type="molecule type" value="Genomic_DNA"/>
</dbReference>
<organism evidence="2 3">
    <name type="scientific">Kistimonas scapharcae</name>
    <dbReference type="NCBI Taxonomy" id="1036133"/>
    <lineage>
        <taxon>Bacteria</taxon>
        <taxon>Pseudomonadati</taxon>
        <taxon>Pseudomonadota</taxon>
        <taxon>Gammaproteobacteria</taxon>
        <taxon>Oceanospirillales</taxon>
        <taxon>Endozoicomonadaceae</taxon>
        <taxon>Kistimonas</taxon>
    </lineage>
</organism>
<evidence type="ECO:0008006" key="4">
    <source>
        <dbReference type="Google" id="ProtNLM"/>
    </source>
</evidence>
<name>A0ABP8V8V4_9GAMM</name>
<comment type="caution">
    <text evidence="2">The sequence shown here is derived from an EMBL/GenBank/DDBJ whole genome shotgun (WGS) entry which is preliminary data.</text>
</comment>
<keyword evidence="3" id="KW-1185">Reference proteome</keyword>
<feature type="transmembrane region" description="Helical" evidence="1">
    <location>
        <begin position="94"/>
        <end position="115"/>
    </location>
</feature>
<keyword evidence="1" id="KW-0472">Membrane</keyword>
<accession>A0ABP8V8V4</accession>
<dbReference type="RefSeq" id="WP_345198757.1">
    <property type="nucleotide sequence ID" value="NZ_BAABFL010000472.1"/>
</dbReference>
<sequence>MIRLYYLTHSLAQAKRVTDDMHAEGISNWHVHIICKDQNSLTHHHLNEANLLEERDIIHSGEQGALIGGTSGLLVSTVAGTLELLPFTFALPQVALLTIFCSLFGAWSGGLAGMAKQNYRLTPFKQPLDQGGCLIMVDLHPFQVHKIKQHVFRHYPDLLLAGSSSSITNPFSNRVPLHPA</sequence>